<dbReference type="GO" id="GO:0008448">
    <property type="term" value="F:N-acetylglucosamine-6-phosphate deacetylase activity"/>
    <property type="evidence" value="ECO:0007669"/>
    <property type="project" value="UniProtKB-UniRule"/>
</dbReference>
<dbReference type="EMBL" id="MCFE01000005">
    <property type="protein sequence ID" value="ORY07820.1"/>
    <property type="molecule type" value="Genomic_DNA"/>
</dbReference>
<dbReference type="EC" id="3.5.1.25" evidence="2 8"/>
<evidence type="ECO:0000256" key="2">
    <source>
        <dbReference type="ARBA" id="ARBA00011899"/>
    </source>
</evidence>
<dbReference type="Proteomes" id="UP000193498">
    <property type="component" value="Unassembled WGS sequence"/>
</dbReference>
<dbReference type="GO" id="GO:0006046">
    <property type="term" value="P:N-acetylglucosamine catabolic process"/>
    <property type="evidence" value="ECO:0007669"/>
    <property type="project" value="TreeGrafter"/>
</dbReference>
<keyword evidence="5 8" id="KW-0378">Hydrolase</keyword>
<feature type="binding site" evidence="10">
    <location>
        <begin position="235"/>
        <end position="236"/>
    </location>
    <ligand>
        <name>substrate</name>
    </ligand>
</feature>
<dbReference type="Gene3D" id="2.30.40.10">
    <property type="entry name" value="Urease, subunit C, domain 1"/>
    <property type="match status" value="1"/>
</dbReference>
<evidence type="ECO:0000256" key="4">
    <source>
        <dbReference type="ARBA" id="ARBA00022723"/>
    </source>
</evidence>
<dbReference type="PANTHER" id="PTHR11113:SF14">
    <property type="entry name" value="N-ACETYLGLUCOSAMINE-6-PHOSPHATE DEACETYLASE"/>
    <property type="match status" value="1"/>
</dbReference>
<comment type="similarity">
    <text evidence="1 8">Belongs to the metallo-dependent hydrolases superfamily. NagA family.</text>
</comment>
<feature type="binding site" evidence="11">
    <location>
        <position position="140"/>
    </location>
    <ligand>
        <name>Zn(2+)</name>
        <dbReference type="ChEBI" id="CHEBI:29105"/>
    </ligand>
</feature>
<feature type="binding site" evidence="10">
    <location>
        <position position="268"/>
    </location>
    <ligand>
        <name>substrate</name>
    </ligand>
</feature>
<dbReference type="STRING" id="1314790.A0A1Y1ZC30"/>
<evidence type="ECO:0000256" key="8">
    <source>
        <dbReference type="PIRNR" id="PIRNR038994"/>
    </source>
</evidence>
<name>A0A1Y1ZC30_9FUNG</name>
<feature type="binding site" evidence="10">
    <location>
        <begin position="328"/>
        <end position="330"/>
    </location>
    <ligand>
        <name>substrate</name>
    </ligand>
</feature>
<dbReference type="AlphaFoldDB" id="A0A1Y1ZC30"/>
<evidence type="ECO:0000256" key="11">
    <source>
        <dbReference type="PIRSR" id="PIRSR038994-3"/>
    </source>
</evidence>
<evidence type="ECO:0000313" key="14">
    <source>
        <dbReference type="Proteomes" id="UP000193498"/>
    </source>
</evidence>
<dbReference type="Gene3D" id="3.20.20.140">
    <property type="entry name" value="Metal-dependent hydrolases"/>
    <property type="match status" value="1"/>
</dbReference>
<gene>
    <name evidence="13" type="ORF">K493DRAFT_327712</name>
</gene>
<feature type="binding site" evidence="10">
    <location>
        <position position="151"/>
    </location>
    <ligand>
        <name>substrate</name>
    </ligand>
</feature>
<feature type="binding site" evidence="10">
    <location>
        <position position="243"/>
    </location>
    <ligand>
        <name>substrate</name>
    </ligand>
</feature>
<protein>
    <recommendedName>
        <fullName evidence="3 8">N-acetylglucosamine-6-phosphate deacetylase</fullName>
        <ecNumber evidence="2 8">3.5.1.25</ecNumber>
    </recommendedName>
</protein>
<comment type="caution">
    <text evidence="13">The sequence shown here is derived from an EMBL/GenBank/DDBJ whole genome shotgun (WGS) entry which is preliminary data.</text>
</comment>
<evidence type="ECO:0000256" key="1">
    <source>
        <dbReference type="ARBA" id="ARBA00010716"/>
    </source>
</evidence>
<dbReference type="PANTHER" id="PTHR11113">
    <property type="entry name" value="N-ACETYLGLUCOSAMINE-6-PHOSPHATE DEACETYLASE"/>
    <property type="match status" value="1"/>
</dbReference>
<organism evidence="13 14">
    <name type="scientific">Basidiobolus meristosporus CBS 931.73</name>
    <dbReference type="NCBI Taxonomy" id="1314790"/>
    <lineage>
        <taxon>Eukaryota</taxon>
        <taxon>Fungi</taxon>
        <taxon>Fungi incertae sedis</taxon>
        <taxon>Zoopagomycota</taxon>
        <taxon>Entomophthoromycotina</taxon>
        <taxon>Basidiobolomycetes</taxon>
        <taxon>Basidiobolales</taxon>
        <taxon>Basidiobolaceae</taxon>
        <taxon>Basidiobolus</taxon>
    </lineage>
</organism>
<reference evidence="13 14" key="1">
    <citation type="submission" date="2016-07" db="EMBL/GenBank/DDBJ databases">
        <title>Pervasive Adenine N6-methylation of Active Genes in Fungi.</title>
        <authorList>
            <consortium name="DOE Joint Genome Institute"/>
            <person name="Mondo S.J."/>
            <person name="Dannebaum R.O."/>
            <person name="Kuo R.C."/>
            <person name="Labutti K."/>
            <person name="Haridas S."/>
            <person name="Kuo A."/>
            <person name="Salamov A."/>
            <person name="Ahrendt S.R."/>
            <person name="Lipzen A."/>
            <person name="Sullivan W."/>
            <person name="Andreopoulos W.B."/>
            <person name="Clum A."/>
            <person name="Lindquist E."/>
            <person name="Daum C."/>
            <person name="Ramamoorthy G.K."/>
            <person name="Gryganskyi A."/>
            <person name="Culley D."/>
            <person name="Magnuson J.K."/>
            <person name="James T.Y."/>
            <person name="O'Malley M.A."/>
            <person name="Stajich J.E."/>
            <person name="Spatafora J.W."/>
            <person name="Visel A."/>
            <person name="Grigoriev I.V."/>
        </authorList>
    </citation>
    <scope>NUCLEOTIDE SEQUENCE [LARGE SCALE GENOMIC DNA]</scope>
    <source>
        <strain evidence="13 14">CBS 931.73</strain>
    </source>
</reference>
<evidence type="ECO:0000259" key="12">
    <source>
        <dbReference type="Pfam" id="PF01979"/>
    </source>
</evidence>
<feature type="active site" description="Proton donor/acceptor" evidence="9">
    <location>
        <position position="290"/>
    </location>
</feature>
<sequence length="403" mass="43405">MSTVGKVVKITNARIVRDGKIVTGENLYVKDGKFIDGKSFFWDDQALPDLVLDAENAIVSPGYVDIQLNGAVGVDFTADRETLAEGLEKVSKAILKWGCTAYCPTIVSSHPNVYAESMHLLAPRQGSVEHGAEILGAHLEGPFISPLKFGAHDVETLRTSPNGLSDFESCYNFKRGEKKNIAMITVAPEMEGIMDSIPDLVNEGIVVSIGHSSSTTAQAEESIEKGATLVTHMFNAMQQFHHRDPGIIGVLGSGKKRPHYGIICDGIHCHPNSVKIAYDSHPTGVVLVTDAMSAAGLPPGQYYLGDMAVDKSEDRVEDRVYIQGTDILAGSVITMDECVKNFRKFTGCSIVEAIEAATLHPAEALNITHKKGTFNAGADADFLFLDDDLNVQRVFVAGKAVDA</sequence>
<feature type="binding site" evidence="11">
    <location>
        <position position="232"/>
    </location>
    <ligand>
        <name>Zn(2+)</name>
        <dbReference type="ChEBI" id="CHEBI:29105"/>
    </ligand>
</feature>
<dbReference type="InterPro" id="IPR006680">
    <property type="entry name" value="Amidohydro-rel"/>
</dbReference>
<dbReference type="OrthoDB" id="10264777at2759"/>
<dbReference type="Pfam" id="PF01979">
    <property type="entry name" value="Amidohydro_1"/>
    <property type="match status" value="1"/>
</dbReference>
<evidence type="ECO:0000256" key="10">
    <source>
        <dbReference type="PIRSR" id="PIRSR038994-2"/>
    </source>
</evidence>
<dbReference type="FunFam" id="3.20.20.140:FF:000065">
    <property type="entry name" value="N-acetylglucosamine-6-phosphate deacetylase"/>
    <property type="match status" value="1"/>
</dbReference>
<feature type="domain" description="Amidohydrolase-related" evidence="12">
    <location>
        <begin position="58"/>
        <end position="401"/>
    </location>
</feature>
<evidence type="ECO:0000256" key="5">
    <source>
        <dbReference type="ARBA" id="ARBA00022801"/>
    </source>
</evidence>
<keyword evidence="14" id="KW-1185">Reference proteome</keyword>
<dbReference type="InterPro" id="IPR011059">
    <property type="entry name" value="Metal-dep_hydrolase_composite"/>
</dbReference>
<comment type="cofactor">
    <cofactor evidence="11">
        <name>a divalent metal cation</name>
        <dbReference type="ChEBI" id="CHEBI:60240"/>
    </cofactor>
    <text evidence="11">Binds 1 divalent metal cation per subunit.</text>
</comment>
<evidence type="ECO:0000256" key="3">
    <source>
        <dbReference type="ARBA" id="ARBA00018029"/>
    </source>
</evidence>
<dbReference type="InterPro" id="IPR032466">
    <property type="entry name" value="Metal_Hydrolase"/>
</dbReference>
<dbReference type="PIRSF" id="PIRSF038994">
    <property type="entry name" value="NagA"/>
    <property type="match status" value="1"/>
</dbReference>
<keyword evidence="4 11" id="KW-0479">Metal-binding</keyword>
<feature type="binding site" evidence="11">
    <location>
        <position position="211"/>
    </location>
    <ligand>
        <name>Zn(2+)</name>
        <dbReference type="ChEBI" id="CHEBI:29105"/>
    </ligand>
</feature>
<evidence type="ECO:0000256" key="7">
    <source>
        <dbReference type="ARBA" id="ARBA00047647"/>
    </source>
</evidence>
<dbReference type="SUPFAM" id="SSF51338">
    <property type="entry name" value="Composite domain of metallo-dependent hydrolases"/>
    <property type="match status" value="1"/>
</dbReference>
<proteinExistence type="inferred from homology"/>
<accession>A0A1Y1ZC30</accession>
<keyword evidence="6 8" id="KW-0119">Carbohydrate metabolism</keyword>
<evidence type="ECO:0000256" key="9">
    <source>
        <dbReference type="PIRSR" id="PIRSR038994-1"/>
    </source>
</evidence>
<dbReference type="SUPFAM" id="SSF51556">
    <property type="entry name" value="Metallo-dependent hydrolases"/>
    <property type="match status" value="1"/>
</dbReference>
<dbReference type="InParanoid" id="A0A1Y1ZC30"/>
<evidence type="ECO:0000256" key="6">
    <source>
        <dbReference type="ARBA" id="ARBA00023277"/>
    </source>
</evidence>
<comment type="catalytic activity">
    <reaction evidence="7 8">
        <text>N-acetyl-D-glucosamine 6-phosphate + H2O = D-glucosamine 6-phosphate + acetate</text>
        <dbReference type="Rhea" id="RHEA:22936"/>
        <dbReference type="ChEBI" id="CHEBI:15377"/>
        <dbReference type="ChEBI" id="CHEBI:30089"/>
        <dbReference type="ChEBI" id="CHEBI:57513"/>
        <dbReference type="ChEBI" id="CHEBI:58725"/>
        <dbReference type="EC" id="3.5.1.25"/>
    </reaction>
</comment>
<evidence type="ECO:0000313" key="13">
    <source>
        <dbReference type="EMBL" id="ORY07820.1"/>
    </source>
</evidence>
<dbReference type="GO" id="GO:0046872">
    <property type="term" value="F:metal ion binding"/>
    <property type="evidence" value="ECO:0007669"/>
    <property type="project" value="UniProtKB-KW"/>
</dbReference>
<dbReference type="NCBIfam" id="TIGR00221">
    <property type="entry name" value="nagA"/>
    <property type="match status" value="1"/>
</dbReference>
<dbReference type="InterPro" id="IPR003764">
    <property type="entry name" value="GlcNAc_6-P_deAcase"/>
</dbReference>